<dbReference type="RefSeq" id="WP_344575265.1">
    <property type="nucleotide sequence ID" value="NZ_BAAARK010000006.1"/>
</dbReference>
<dbReference type="EMBL" id="BAAARK010000006">
    <property type="protein sequence ID" value="GAA2658090.1"/>
    <property type="molecule type" value="Genomic_DNA"/>
</dbReference>
<name>A0ABN3RQ82_9ACTN</name>
<accession>A0ABN3RQ82</accession>
<sequence>MTRHRIPRLLAAAAALLCAAGTLTSCATASPADAAPAADTPACKLFRPISHAVGLGEPSVSTVSADGCTAYGAEYGTLTLSLDDRPLAAASRGDGKRTEMEVGGRHAVMLMGAINGVCKIFLESDDRSSVELRLGRTTAMTPQVCAALKPVADKVAGRLPAAG</sequence>
<proteinExistence type="predicted"/>
<keyword evidence="3" id="KW-1185">Reference proteome</keyword>
<reference evidence="2 3" key="1">
    <citation type="journal article" date="2019" name="Int. J. Syst. Evol. Microbiol.">
        <title>The Global Catalogue of Microorganisms (GCM) 10K type strain sequencing project: providing services to taxonomists for standard genome sequencing and annotation.</title>
        <authorList>
            <consortium name="The Broad Institute Genomics Platform"/>
            <consortium name="The Broad Institute Genome Sequencing Center for Infectious Disease"/>
            <person name="Wu L."/>
            <person name="Ma J."/>
        </authorList>
    </citation>
    <scope>NUCLEOTIDE SEQUENCE [LARGE SCALE GENOMIC DNA]</scope>
    <source>
        <strain evidence="2 3">JCM 16374</strain>
    </source>
</reference>
<feature type="chain" id="PRO_5045786389" description="Lipoprotein" evidence="1">
    <location>
        <begin position="35"/>
        <end position="163"/>
    </location>
</feature>
<keyword evidence="1" id="KW-0732">Signal</keyword>
<protein>
    <recommendedName>
        <fullName evidence="4">Lipoprotein</fullName>
    </recommendedName>
</protein>
<evidence type="ECO:0000313" key="2">
    <source>
        <dbReference type="EMBL" id="GAA2658090.1"/>
    </source>
</evidence>
<comment type="caution">
    <text evidence="2">The sequence shown here is derived from an EMBL/GenBank/DDBJ whole genome shotgun (WGS) entry which is preliminary data.</text>
</comment>
<feature type="signal peptide" evidence="1">
    <location>
        <begin position="1"/>
        <end position="34"/>
    </location>
</feature>
<evidence type="ECO:0000256" key="1">
    <source>
        <dbReference type="SAM" id="SignalP"/>
    </source>
</evidence>
<evidence type="ECO:0000313" key="3">
    <source>
        <dbReference type="Proteomes" id="UP001500994"/>
    </source>
</evidence>
<organism evidence="2 3">
    <name type="scientific">Streptomyces lunalinharesii</name>
    <dbReference type="NCBI Taxonomy" id="333384"/>
    <lineage>
        <taxon>Bacteria</taxon>
        <taxon>Bacillati</taxon>
        <taxon>Actinomycetota</taxon>
        <taxon>Actinomycetes</taxon>
        <taxon>Kitasatosporales</taxon>
        <taxon>Streptomycetaceae</taxon>
        <taxon>Streptomyces</taxon>
    </lineage>
</organism>
<dbReference type="PROSITE" id="PS51257">
    <property type="entry name" value="PROKAR_LIPOPROTEIN"/>
    <property type="match status" value="1"/>
</dbReference>
<gene>
    <name evidence="2" type="ORF">GCM10009864_25890</name>
</gene>
<evidence type="ECO:0008006" key="4">
    <source>
        <dbReference type="Google" id="ProtNLM"/>
    </source>
</evidence>
<dbReference type="Proteomes" id="UP001500994">
    <property type="component" value="Unassembled WGS sequence"/>
</dbReference>